<dbReference type="Proteomes" id="UP000676336">
    <property type="component" value="Unassembled WGS sequence"/>
</dbReference>
<gene>
    <name evidence="1" type="ORF">SMN809_LOCUS57691</name>
</gene>
<proteinExistence type="predicted"/>
<organism evidence="1 2">
    <name type="scientific">Rotaria magnacalcarata</name>
    <dbReference type="NCBI Taxonomy" id="392030"/>
    <lineage>
        <taxon>Eukaryota</taxon>
        <taxon>Metazoa</taxon>
        <taxon>Spiralia</taxon>
        <taxon>Gnathifera</taxon>
        <taxon>Rotifera</taxon>
        <taxon>Eurotatoria</taxon>
        <taxon>Bdelloidea</taxon>
        <taxon>Philodinida</taxon>
        <taxon>Philodinidae</taxon>
        <taxon>Rotaria</taxon>
    </lineage>
</organism>
<comment type="caution">
    <text evidence="1">The sequence shown here is derived from an EMBL/GenBank/DDBJ whole genome shotgun (WGS) entry which is preliminary data.</text>
</comment>
<reference evidence="1" key="1">
    <citation type="submission" date="2021-02" db="EMBL/GenBank/DDBJ databases">
        <authorList>
            <person name="Nowell W R."/>
        </authorList>
    </citation>
    <scope>NUCLEOTIDE SEQUENCE</scope>
</reference>
<evidence type="ECO:0000313" key="1">
    <source>
        <dbReference type="EMBL" id="CAF5022183.1"/>
    </source>
</evidence>
<dbReference type="AlphaFoldDB" id="A0A8S3E0X5"/>
<evidence type="ECO:0000313" key="2">
    <source>
        <dbReference type="Proteomes" id="UP000676336"/>
    </source>
</evidence>
<sequence length="84" mass="9492">SWNILRIHIAVTQIHTQPGIVDKLLEDTRQCVEEILKSNTKKDTVTAVIYGTNQKIPDKSLICDMTKLYIGSWYETNLDTATVG</sequence>
<dbReference type="EMBL" id="CAJOBI010212730">
    <property type="protein sequence ID" value="CAF5022183.1"/>
    <property type="molecule type" value="Genomic_DNA"/>
</dbReference>
<name>A0A8S3E0X5_9BILA</name>
<accession>A0A8S3E0X5</accession>
<protein>
    <submittedName>
        <fullName evidence="1">Uncharacterized protein</fullName>
    </submittedName>
</protein>
<feature type="non-terminal residue" evidence="1">
    <location>
        <position position="84"/>
    </location>
</feature>
<dbReference type="Gene3D" id="6.10.140.2150">
    <property type="match status" value="1"/>
</dbReference>